<feature type="chain" id="PRO_5032469870" evidence="5">
    <location>
        <begin position="20"/>
        <end position="554"/>
    </location>
</feature>
<dbReference type="PROSITE" id="PS01124">
    <property type="entry name" value="HTH_ARAC_FAMILY_2"/>
    <property type="match status" value="1"/>
</dbReference>
<keyword evidence="5" id="KW-0732">Signal</keyword>
<dbReference type="GO" id="GO:0003700">
    <property type="term" value="F:DNA-binding transcription factor activity"/>
    <property type="evidence" value="ECO:0007669"/>
    <property type="project" value="InterPro"/>
</dbReference>
<dbReference type="GO" id="GO:0043565">
    <property type="term" value="F:sequence-specific DNA binding"/>
    <property type="evidence" value="ECO:0007669"/>
    <property type="project" value="InterPro"/>
</dbReference>
<feature type="signal peptide" evidence="5">
    <location>
        <begin position="1"/>
        <end position="19"/>
    </location>
</feature>
<reference evidence="7 8" key="1">
    <citation type="submission" date="2020-08" db="EMBL/GenBank/DDBJ databases">
        <title>Functional genomics of gut bacteria from endangered species of beetles.</title>
        <authorList>
            <person name="Carlos-Shanley C."/>
        </authorList>
    </citation>
    <scope>NUCLEOTIDE SEQUENCE [LARGE SCALE GENOMIC DNA]</scope>
    <source>
        <strain evidence="7 8">S00151</strain>
    </source>
</reference>
<keyword evidence="1" id="KW-0805">Transcription regulation</keyword>
<accession>A0A840KDN0</accession>
<keyword evidence="4" id="KW-0472">Membrane</keyword>
<protein>
    <submittedName>
        <fullName evidence="7">AraC-like DNA-binding protein</fullName>
    </submittedName>
</protein>
<evidence type="ECO:0000256" key="5">
    <source>
        <dbReference type="SAM" id="SignalP"/>
    </source>
</evidence>
<dbReference type="SUPFAM" id="SSF48452">
    <property type="entry name" value="TPR-like"/>
    <property type="match status" value="1"/>
</dbReference>
<feature type="transmembrane region" description="Helical" evidence="4">
    <location>
        <begin position="370"/>
        <end position="389"/>
    </location>
</feature>
<comment type="caution">
    <text evidence="7">The sequence shown here is derived from an EMBL/GenBank/DDBJ whole genome shotgun (WGS) entry which is preliminary data.</text>
</comment>
<dbReference type="Proteomes" id="UP000592180">
    <property type="component" value="Unassembled WGS sequence"/>
</dbReference>
<dbReference type="InterPro" id="IPR009057">
    <property type="entry name" value="Homeodomain-like_sf"/>
</dbReference>
<name>A0A840KDN0_9FLAO</name>
<dbReference type="PANTHER" id="PTHR43280:SF2">
    <property type="entry name" value="HTH-TYPE TRANSCRIPTIONAL REGULATOR EXSA"/>
    <property type="match status" value="1"/>
</dbReference>
<dbReference type="InterPro" id="IPR018060">
    <property type="entry name" value="HTH_AraC"/>
</dbReference>
<evidence type="ECO:0000256" key="4">
    <source>
        <dbReference type="SAM" id="Phobius"/>
    </source>
</evidence>
<evidence type="ECO:0000256" key="3">
    <source>
        <dbReference type="ARBA" id="ARBA00023163"/>
    </source>
</evidence>
<evidence type="ECO:0000256" key="1">
    <source>
        <dbReference type="ARBA" id="ARBA00023015"/>
    </source>
</evidence>
<organism evidence="7 8">
    <name type="scientific">Chryseobacterium defluvii</name>
    <dbReference type="NCBI Taxonomy" id="160396"/>
    <lineage>
        <taxon>Bacteria</taxon>
        <taxon>Pseudomonadati</taxon>
        <taxon>Bacteroidota</taxon>
        <taxon>Flavobacteriia</taxon>
        <taxon>Flavobacteriales</taxon>
        <taxon>Weeksellaceae</taxon>
        <taxon>Chryseobacterium group</taxon>
        <taxon>Chryseobacterium</taxon>
    </lineage>
</organism>
<sequence>MKKFFYLFLTFLSFHTSSAQNSKQSDPAPMTESSVIEKLDSLAKNQNTIGLKQQEVLLLQLKAESEKRGYERGILESGEFLMVLYLNQSKNKEVVELGNQLKKIAQNQRKDPSGRISNMYRTCGLALSYLGLDDAGKKDVETAITYVGTIKDADRKQLRLTQCYMDLFSYYNSRKNQSDKKIYKDSTLYYLQEALKAGKKISDNSGQISRYIKYNEIESIYMRLGIFYLEYPATKGNLELAEKNLLEAQKIYENKDYNIPPALGKTILLNQLSWLYLEKKEYKKSIDFANRALELEKLYKRPTARVESFEFLATCYAEIGEKEKAAFYMRKYTSLKDSLNTANRLNADTTMKEMIAEVDDSHKKNTEKQLIYISVLALVAATAICILWIRKSRIMRRKYEQIIHQLKNESVSNPVKINNNESEHPGNKKFITDKTEQKILTNLEGFEQSDIFLENSITIGALASRFETNPRYLSDIIKKHKFQNFNNYINGLRVNYIVHKLYHEPIYRGYKIAYLAQECGFSSLQAFIPAFRKIVGVTPFYFIQNLKGEENNTM</sequence>
<feature type="domain" description="HTH araC/xylS-type" evidence="6">
    <location>
        <begin position="437"/>
        <end position="545"/>
    </location>
</feature>
<gene>
    <name evidence="7" type="ORF">HNP38_001146</name>
</gene>
<evidence type="ECO:0000256" key="2">
    <source>
        <dbReference type="ARBA" id="ARBA00023125"/>
    </source>
</evidence>
<dbReference type="PANTHER" id="PTHR43280">
    <property type="entry name" value="ARAC-FAMILY TRANSCRIPTIONAL REGULATOR"/>
    <property type="match status" value="1"/>
</dbReference>
<evidence type="ECO:0000313" key="7">
    <source>
        <dbReference type="EMBL" id="MBB4805874.1"/>
    </source>
</evidence>
<keyword evidence="3" id="KW-0804">Transcription</keyword>
<keyword evidence="4" id="KW-1133">Transmembrane helix</keyword>
<dbReference type="SUPFAM" id="SSF46689">
    <property type="entry name" value="Homeodomain-like"/>
    <property type="match status" value="1"/>
</dbReference>
<keyword evidence="2 7" id="KW-0238">DNA-binding</keyword>
<dbReference type="Gene3D" id="1.25.40.10">
    <property type="entry name" value="Tetratricopeptide repeat domain"/>
    <property type="match status" value="1"/>
</dbReference>
<evidence type="ECO:0000313" key="8">
    <source>
        <dbReference type="Proteomes" id="UP000592180"/>
    </source>
</evidence>
<keyword evidence="4" id="KW-0812">Transmembrane</keyword>
<dbReference type="Gene3D" id="1.10.10.60">
    <property type="entry name" value="Homeodomain-like"/>
    <property type="match status" value="2"/>
</dbReference>
<dbReference type="RefSeq" id="WP_184185796.1">
    <property type="nucleotide sequence ID" value="NZ_JACHLE010000001.1"/>
</dbReference>
<dbReference type="Pfam" id="PF12833">
    <property type="entry name" value="HTH_18"/>
    <property type="match status" value="1"/>
</dbReference>
<proteinExistence type="predicted"/>
<keyword evidence="8" id="KW-1185">Reference proteome</keyword>
<dbReference type="SMART" id="SM00342">
    <property type="entry name" value="HTH_ARAC"/>
    <property type="match status" value="1"/>
</dbReference>
<dbReference type="EMBL" id="JACHLE010000001">
    <property type="protein sequence ID" value="MBB4805874.1"/>
    <property type="molecule type" value="Genomic_DNA"/>
</dbReference>
<dbReference type="AlphaFoldDB" id="A0A840KDN0"/>
<evidence type="ECO:0000259" key="6">
    <source>
        <dbReference type="PROSITE" id="PS01124"/>
    </source>
</evidence>
<dbReference type="InterPro" id="IPR011990">
    <property type="entry name" value="TPR-like_helical_dom_sf"/>
</dbReference>